<accession>A0ABX8B3P4</accession>
<sequence length="117" mass="13566">MTETPGRRDVRFKRGLRAMAQHQNFEYRIGDEVSFAAGHGMQYGEVVRIITPGPDGAIEIQWEDGRRETKKTRDRAIHLVRRASGISEVDERRGPRRRSTDDEIAEVRRGDIRRRHG</sequence>
<proteinExistence type="predicted"/>
<organism evidence="2 3">
    <name type="scientific">Chloracidobacterium sp. N</name>
    <dbReference type="NCBI Taxonomy" id="2821540"/>
    <lineage>
        <taxon>Bacteria</taxon>
        <taxon>Pseudomonadati</taxon>
        <taxon>Acidobacteriota</taxon>
        <taxon>Terriglobia</taxon>
        <taxon>Terriglobales</taxon>
        <taxon>Acidobacteriaceae</taxon>
        <taxon>Chloracidobacterium</taxon>
        <taxon>Chloracidobacterium aggregatum</taxon>
    </lineage>
</organism>
<dbReference type="RefSeq" id="WP_211422087.1">
    <property type="nucleotide sequence ID" value="NZ_CP072642.1"/>
</dbReference>
<name>A0ABX8B3P4_9BACT</name>
<evidence type="ECO:0000313" key="3">
    <source>
        <dbReference type="Proteomes" id="UP000677668"/>
    </source>
</evidence>
<evidence type="ECO:0000313" key="2">
    <source>
        <dbReference type="EMBL" id="QUV93736.1"/>
    </source>
</evidence>
<dbReference type="Proteomes" id="UP000677668">
    <property type="component" value="Chromosome 1"/>
</dbReference>
<protein>
    <recommendedName>
        <fullName evidence="4">DUF1918 domain-containing protein</fullName>
    </recommendedName>
</protein>
<gene>
    <name evidence="2" type="ORF">J8C05_10250</name>
</gene>
<dbReference type="EMBL" id="CP072642">
    <property type="protein sequence ID" value="QUV93736.1"/>
    <property type="molecule type" value="Genomic_DNA"/>
</dbReference>
<feature type="compositionally biased region" description="Basic and acidic residues" evidence="1">
    <location>
        <begin position="89"/>
        <end position="110"/>
    </location>
</feature>
<reference evidence="2 3" key="1">
    <citation type="submission" date="2021-03" db="EMBL/GenBank/DDBJ databases">
        <title>Genomic and phenotypic characterization of Chloracidobacterium isolates provides evidence for multiple species.</title>
        <authorList>
            <person name="Saini M.K."/>
            <person name="Costas A.M.G."/>
            <person name="Tank M."/>
            <person name="Bryant D.A."/>
        </authorList>
    </citation>
    <scope>NUCLEOTIDE SEQUENCE [LARGE SCALE GENOMIC DNA]</scope>
    <source>
        <strain evidence="2 3">N</strain>
    </source>
</reference>
<feature type="region of interest" description="Disordered" evidence="1">
    <location>
        <begin position="85"/>
        <end position="117"/>
    </location>
</feature>
<evidence type="ECO:0000256" key="1">
    <source>
        <dbReference type="SAM" id="MobiDB-lite"/>
    </source>
</evidence>
<keyword evidence="3" id="KW-1185">Reference proteome</keyword>
<evidence type="ECO:0008006" key="4">
    <source>
        <dbReference type="Google" id="ProtNLM"/>
    </source>
</evidence>